<dbReference type="Gene3D" id="2.60.40.1120">
    <property type="entry name" value="Carboxypeptidase-like, regulatory domain"/>
    <property type="match status" value="1"/>
</dbReference>
<dbReference type="PANTHER" id="PTHR30069">
    <property type="entry name" value="TONB-DEPENDENT OUTER MEMBRANE RECEPTOR"/>
    <property type="match status" value="1"/>
</dbReference>
<dbReference type="GO" id="GO:0015344">
    <property type="term" value="F:siderophore uptake transmembrane transporter activity"/>
    <property type="evidence" value="ECO:0007669"/>
    <property type="project" value="TreeGrafter"/>
</dbReference>
<dbReference type="PANTHER" id="PTHR30069:SF29">
    <property type="entry name" value="HEMOGLOBIN AND HEMOGLOBIN-HAPTOGLOBIN-BINDING PROTEIN 1-RELATED"/>
    <property type="match status" value="1"/>
</dbReference>
<dbReference type="SUPFAM" id="SSF49464">
    <property type="entry name" value="Carboxypeptidase regulatory domain-like"/>
    <property type="match status" value="1"/>
</dbReference>
<keyword evidence="15" id="KW-1185">Reference proteome</keyword>
<keyword evidence="6 10" id="KW-0798">TonB box</keyword>
<dbReference type="GO" id="GO:0009279">
    <property type="term" value="C:cell outer membrane"/>
    <property type="evidence" value="ECO:0007669"/>
    <property type="project" value="UniProtKB-SubCell"/>
</dbReference>
<evidence type="ECO:0000313" key="15">
    <source>
        <dbReference type="Proteomes" id="UP000253676"/>
    </source>
</evidence>
<evidence type="ECO:0000256" key="4">
    <source>
        <dbReference type="ARBA" id="ARBA00022692"/>
    </source>
</evidence>
<dbReference type="InterPro" id="IPR039426">
    <property type="entry name" value="TonB-dep_rcpt-like"/>
</dbReference>
<dbReference type="RefSeq" id="WP_113636023.1">
    <property type="nucleotide sequence ID" value="NZ_QNUX01000009.1"/>
</dbReference>
<keyword evidence="2" id="KW-0813">Transport</keyword>
<evidence type="ECO:0000256" key="10">
    <source>
        <dbReference type="RuleBase" id="RU003357"/>
    </source>
</evidence>
<organism evidence="14 15">
    <name type="scientific">Flavobacterium psychrolimnae</name>
    <dbReference type="NCBI Taxonomy" id="249351"/>
    <lineage>
        <taxon>Bacteria</taxon>
        <taxon>Pseudomonadati</taxon>
        <taxon>Bacteroidota</taxon>
        <taxon>Flavobacteriia</taxon>
        <taxon>Flavobacteriales</taxon>
        <taxon>Flavobacteriaceae</taxon>
        <taxon>Flavobacterium</taxon>
    </lineage>
</organism>
<evidence type="ECO:0000256" key="11">
    <source>
        <dbReference type="SAM" id="SignalP"/>
    </source>
</evidence>
<accession>A0A366AZ48</accession>
<evidence type="ECO:0000256" key="8">
    <source>
        <dbReference type="ARBA" id="ARBA00023170"/>
    </source>
</evidence>
<protein>
    <recommendedName>
        <fullName evidence="16">TonB-dependent receptor plug domain-containing protein</fullName>
    </recommendedName>
</protein>
<reference evidence="14 15" key="1">
    <citation type="submission" date="2018-07" db="EMBL/GenBank/DDBJ databases">
        <title>Complete genome sequence of Flavobacterium psychrolimnae LMG 22018.</title>
        <authorList>
            <person name="Kim D.-U."/>
        </authorList>
    </citation>
    <scope>NUCLEOTIDE SEQUENCE [LARGE SCALE GENOMIC DNA]</scope>
    <source>
        <strain evidence="14 15">LMG 22018</strain>
    </source>
</reference>
<feature type="chain" id="PRO_5017007811" description="TonB-dependent receptor plug domain-containing protein" evidence="11">
    <location>
        <begin position="19"/>
        <end position="935"/>
    </location>
</feature>
<gene>
    <name evidence="14" type="ORF">DR980_10900</name>
</gene>
<evidence type="ECO:0000313" key="14">
    <source>
        <dbReference type="EMBL" id="RBN50006.1"/>
    </source>
</evidence>
<comment type="caution">
    <text evidence="14">The sequence shown here is derived from an EMBL/GenBank/DDBJ whole genome shotgun (WGS) entry which is preliminary data.</text>
</comment>
<evidence type="ECO:0000256" key="5">
    <source>
        <dbReference type="ARBA" id="ARBA00022729"/>
    </source>
</evidence>
<dbReference type="OrthoDB" id="1109208at2"/>
<evidence type="ECO:0000256" key="7">
    <source>
        <dbReference type="ARBA" id="ARBA00023136"/>
    </source>
</evidence>
<keyword evidence="8" id="KW-0675">Receptor</keyword>
<keyword evidence="7 10" id="KW-0472">Membrane</keyword>
<feature type="domain" description="TonB-dependent receptor-like beta-barrel" evidence="12">
    <location>
        <begin position="388"/>
        <end position="909"/>
    </location>
</feature>
<dbReference type="GO" id="GO:0044718">
    <property type="term" value="P:siderophore transmembrane transport"/>
    <property type="evidence" value="ECO:0007669"/>
    <property type="project" value="TreeGrafter"/>
</dbReference>
<comment type="similarity">
    <text evidence="10">Belongs to the TonB-dependent receptor family.</text>
</comment>
<name>A0A366AZ48_9FLAO</name>
<evidence type="ECO:0000256" key="2">
    <source>
        <dbReference type="ARBA" id="ARBA00022448"/>
    </source>
</evidence>
<sequence length="935" mass="102806">MRVYLLFLTLFFCSLTFAQNSISGVVTDSNNQPIPGANIKIVGDSAGTITDLDGSFTLQSSKKPPFVIEITSVGFGSQKINVTSANQRISVKLLDEENKLDEIVVSASRTPERVLESPVTIERMGIAEIKKTASPSFYDGLENLKEVQMNTSSMSFKSINTRGFASVANTRFMQLVDGMDNSSPLLNFVLGNLIGVSEIDVQSVELLPGASSALYGANAFNGILFMTSKSPFTSEGIRAYAKFGQTSQKAAGTNDYVDYGVRMAKAFNKYFAGKVNFAYMRGTEWHAVNYDDKTRAGIDRNTIDYDGINIYGDEVVTNIKGVGQALASQGLIPASAVNLLPNTNVSRTGYNEVDLTDNKVSNTKIDFSLHLRPFGDERLEVIWQSKFGYGNTVYQGANRYYLNNFFMQQHKIEFKGKNFFLRGYTTTEDGGQSYDMLFTGINVNRKWKDDRTWFGQYAGAYVQSTLAGFTPEQAHSRARSTADTGRLIPGTDAFKNAFNQVVSDPSVLTGSKLVDNSRIYHSDANYNFKDLIKFAEIQIGGSYRQYELNSFGRIYTDADGPITYDEYGAYTQVMKKFMDDRLKFTGSMRYDKAQNFKGNISPRVSLVYSGGQNKNHNFRGSFQTGFRNPSTQDQYIGFNVGSAILLGSAPDNLTRFTETLPIATAVGQGFAGGNSVTINGTNAYDNSYTASSVRAFAAAGNPALLQKTNVDLVKPEEVKAIELGYRSFINKTSIDINGYYNVYNNFIGNLNVVTPLYGSAIDGGGLTNPQGQQALHALQNGNTRAFQLYTNTPLEIESLGFGVGLSRKVYKDFEIGANYNYAEFKFDQSKDPSFEAGFNTPKHRVKASIGNEKLFPNFGFNVSGRWNSEYLWQSSFADGTIASATVIDAQLNYNFPALKSTLKVGASNIGGKEYGQVLGAGLIGQQYFASWTINP</sequence>
<evidence type="ECO:0000259" key="13">
    <source>
        <dbReference type="Pfam" id="PF07715"/>
    </source>
</evidence>
<dbReference type="InterPro" id="IPR000531">
    <property type="entry name" value="Beta-barrel_TonB"/>
</dbReference>
<keyword evidence="5 11" id="KW-0732">Signal</keyword>
<dbReference type="InterPro" id="IPR008969">
    <property type="entry name" value="CarboxyPept-like_regulatory"/>
</dbReference>
<comment type="subcellular location">
    <subcellularLocation>
        <location evidence="1">Cell outer membrane</location>
        <topology evidence="1">Multi-pass membrane protein</topology>
    </subcellularLocation>
</comment>
<keyword evidence="4" id="KW-0812">Transmembrane</keyword>
<evidence type="ECO:0000256" key="1">
    <source>
        <dbReference type="ARBA" id="ARBA00004571"/>
    </source>
</evidence>
<dbReference type="Pfam" id="PF13715">
    <property type="entry name" value="CarbopepD_reg_2"/>
    <property type="match status" value="1"/>
</dbReference>
<dbReference type="EMBL" id="QNUX01000009">
    <property type="protein sequence ID" value="RBN50006.1"/>
    <property type="molecule type" value="Genomic_DNA"/>
</dbReference>
<dbReference type="Pfam" id="PF07715">
    <property type="entry name" value="Plug"/>
    <property type="match status" value="1"/>
</dbReference>
<keyword evidence="3" id="KW-1134">Transmembrane beta strand</keyword>
<dbReference type="InterPro" id="IPR012910">
    <property type="entry name" value="Plug_dom"/>
</dbReference>
<keyword evidence="9" id="KW-0998">Cell outer membrane</keyword>
<feature type="domain" description="TonB-dependent receptor plug" evidence="13">
    <location>
        <begin position="115"/>
        <end position="223"/>
    </location>
</feature>
<evidence type="ECO:0008006" key="16">
    <source>
        <dbReference type="Google" id="ProtNLM"/>
    </source>
</evidence>
<feature type="signal peptide" evidence="11">
    <location>
        <begin position="1"/>
        <end position="18"/>
    </location>
</feature>
<evidence type="ECO:0000256" key="6">
    <source>
        <dbReference type="ARBA" id="ARBA00023077"/>
    </source>
</evidence>
<proteinExistence type="inferred from homology"/>
<dbReference type="SUPFAM" id="SSF56935">
    <property type="entry name" value="Porins"/>
    <property type="match status" value="1"/>
</dbReference>
<dbReference type="InterPro" id="IPR036942">
    <property type="entry name" value="Beta-barrel_TonB_sf"/>
</dbReference>
<dbReference type="AlphaFoldDB" id="A0A366AZ48"/>
<dbReference type="Proteomes" id="UP000253676">
    <property type="component" value="Unassembled WGS sequence"/>
</dbReference>
<dbReference type="InterPro" id="IPR037066">
    <property type="entry name" value="Plug_dom_sf"/>
</dbReference>
<evidence type="ECO:0000259" key="12">
    <source>
        <dbReference type="Pfam" id="PF00593"/>
    </source>
</evidence>
<dbReference type="Pfam" id="PF00593">
    <property type="entry name" value="TonB_dep_Rec_b-barrel"/>
    <property type="match status" value="1"/>
</dbReference>
<dbReference type="Gene3D" id="2.40.170.20">
    <property type="entry name" value="TonB-dependent receptor, beta-barrel domain"/>
    <property type="match status" value="1"/>
</dbReference>
<evidence type="ECO:0000256" key="3">
    <source>
        <dbReference type="ARBA" id="ARBA00022452"/>
    </source>
</evidence>
<evidence type="ECO:0000256" key="9">
    <source>
        <dbReference type="ARBA" id="ARBA00023237"/>
    </source>
</evidence>
<dbReference type="Gene3D" id="2.170.130.10">
    <property type="entry name" value="TonB-dependent receptor, plug domain"/>
    <property type="match status" value="1"/>
</dbReference>